<feature type="region of interest" description="Disordered" evidence="2">
    <location>
        <begin position="1999"/>
        <end position="2035"/>
    </location>
</feature>
<dbReference type="Pfam" id="PF08514">
    <property type="entry name" value="STAG"/>
    <property type="match status" value="1"/>
</dbReference>
<keyword evidence="1" id="KW-0175">Coiled coil</keyword>
<name>A0A1J1HA22_PLARL</name>
<dbReference type="PROSITE" id="PS51425">
    <property type="entry name" value="SCD"/>
    <property type="match status" value="1"/>
</dbReference>
<protein>
    <recommendedName>
        <fullName evidence="3">SCD domain-containing protein</fullName>
    </recommendedName>
</protein>
<feature type="compositionally biased region" description="Acidic residues" evidence="2">
    <location>
        <begin position="1262"/>
        <end position="1293"/>
    </location>
</feature>
<feature type="compositionally biased region" description="Basic and acidic residues" evidence="2">
    <location>
        <begin position="1999"/>
        <end position="2013"/>
    </location>
</feature>
<feature type="compositionally biased region" description="Basic and acidic residues" evidence="2">
    <location>
        <begin position="2020"/>
        <end position="2030"/>
    </location>
</feature>
<proteinExistence type="predicted"/>
<keyword evidence="5" id="KW-1185">Reference proteome</keyword>
<feature type="compositionally biased region" description="Polar residues" evidence="2">
    <location>
        <begin position="909"/>
        <end position="918"/>
    </location>
</feature>
<gene>
    <name evidence="4" type="ORF">PRELSG_1224400</name>
</gene>
<feature type="compositionally biased region" description="Low complexity" evidence="2">
    <location>
        <begin position="109"/>
        <end position="126"/>
    </location>
</feature>
<feature type="coiled-coil region" evidence="1">
    <location>
        <begin position="931"/>
        <end position="958"/>
    </location>
</feature>
<organism evidence="4 5">
    <name type="scientific">Plasmodium relictum</name>
    <dbReference type="NCBI Taxonomy" id="85471"/>
    <lineage>
        <taxon>Eukaryota</taxon>
        <taxon>Sar</taxon>
        <taxon>Alveolata</taxon>
        <taxon>Apicomplexa</taxon>
        <taxon>Aconoidasida</taxon>
        <taxon>Haemosporida</taxon>
        <taxon>Plasmodiidae</taxon>
        <taxon>Plasmodium</taxon>
        <taxon>Plasmodium (Haemamoeba)</taxon>
    </lineage>
</organism>
<feature type="compositionally biased region" description="Basic and acidic residues" evidence="2">
    <location>
        <begin position="875"/>
        <end position="890"/>
    </location>
</feature>
<dbReference type="PANTHER" id="PTHR36368:SF1">
    <property type="entry name" value="ATP-DEPENDENT CASEINOLYTIC PROTEASE_CROTONASE FAMILY PROTEIN"/>
    <property type="match status" value="1"/>
</dbReference>
<feature type="compositionally biased region" description="Basic and acidic residues" evidence="2">
    <location>
        <begin position="47"/>
        <end position="57"/>
    </location>
</feature>
<dbReference type="EMBL" id="LN835307">
    <property type="protein sequence ID" value="CRH01360.1"/>
    <property type="molecule type" value="Genomic_DNA"/>
</dbReference>
<feature type="compositionally biased region" description="Basic and acidic residues" evidence="2">
    <location>
        <begin position="897"/>
        <end position="907"/>
    </location>
</feature>
<feature type="compositionally biased region" description="Acidic residues" evidence="2">
    <location>
        <begin position="192"/>
        <end position="201"/>
    </location>
</feature>
<evidence type="ECO:0000256" key="1">
    <source>
        <dbReference type="SAM" id="Coils"/>
    </source>
</evidence>
<evidence type="ECO:0000256" key="2">
    <source>
        <dbReference type="SAM" id="MobiDB-lite"/>
    </source>
</evidence>
<feature type="compositionally biased region" description="Basic and acidic residues" evidence="2">
    <location>
        <begin position="29"/>
        <end position="39"/>
    </location>
</feature>
<feature type="region of interest" description="Disordered" evidence="2">
    <location>
        <begin position="17"/>
        <end position="126"/>
    </location>
</feature>
<feature type="region of interest" description="Disordered" evidence="2">
    <location>
        <begin position="1441"/>
        <end position="1475"/>
    </location>
</feature>
<dbReference type="Proteomes" id="UP000220158">
    <property type="component" value="Chromosome 12"/>
</dbReference>
<evidence type="ECO:0000313" key="4">
    <source>
        <dbReference type="EMBL" id="CRH01360.1"/>
    </source>
</evidence>
<dbReference type="Pfam" id="PF21581">
    <property type="entry name" value="SCD"/>
    <property type="match status" value="1"/>
</dbReference>
<feature type="region of interest" description="Disordered" evidence="2">
    <location>
        <begin position="163"/>
        <end position="215"/>
    </location>
</feature>
<feature type="compositionally biased region" description="Acidic residues" evidence="2">
    <location>
        <begin position="59"/>
        <end position="81"/>
    </location>
</feature>
<feature type="region of interest" description="Disordered" evidence="2">
    <location>
        <begin position="870"/>
        <end position="919"/>
    </location>
</feature>
<dbReference type="OrthoDB" id="498590at2759"/>
<feature type="domain" description="SCD" evidence="3">
    <location>
        <begin position="546"/>
        <end position="635"/>
    </location>
</feature>
<accession>A0A1J1HA22</accession>
<reference evidence="4 5" key="1">
    <citation type="submission" date="2015-04" db="EMBL/GenBank/DDBJ databases">
        <authorList>
            <consortium name="Pathogen Informatics"/>
        </authorList>
    </citation>
    <scope>NUCLEOTIDE SEQUENCE [LARGE SCALE GENOMIC DNA]</scope>
    <source>
        <strain evidence="4 5">SGS1</strain>
    </source>
</reference>
<feature type="compositionally biased region" description="Polar residues" evidence="2">
    <location>
        <begin position="17"/>
        <end position="28"/>
    </location>
</feature>
<feature type="region of interest" description="Disordered" evidence="2">
    <location>
        <begin position="1935"/>
        <end position="1963"/>
    </location>
</feature>
<dbReference type="VEuPathDB" id="PlasmoDB:PRELSG_1224400"/>
<feature type="region of interest" description="Disordered" evidence="2">
    <location>
        <begin position="1262"/>
        <end position="1295"/>
    </location>
</feature>
<dbReference type="InterPro" id="IPR020839">
    <property type="entry name" value="SCD"/>
</dbReference>
<feature type="compositionally biased region" description="Basic and acidic residues" evidence="2">
    <location>
        <begin position="1441"/>
        <end position="1472"/>
    </location>
</feature>
<feature type="compositionally biased region" description="Polar residues" evidence="2">
    <location>
        <begin position="163"/>
        <end position="174"/>
    </location>
</feature>
<evidence type="ECO:0000259" key="3">
    <source>
        <dbReference type="PROSITE" id="PS51425"/>
    </source>
</evidence>
<dbReference type="InterPro" id="IPR013721">
    <property type="entry name" value="STAG"/>
</dbReference>
<dbReference type="RefSeq" id="XP_028534360.1">
    <property type="nucleotide sequence ID" value="XM_028678030.1"/>
</dbReference>
<dbReference type="GeneID" id="39737488"/>
<dbReference type="PANTHER" id="PTHR36368">
    <property type="entry name" value="ATP-DEPENDENT CASEINOLYTIC PROTEASE/CROTONASE FAMILY PROTEIN"/>
    <property type="match status" value="1"/>
</dbReference>
<sequence length="2189" mass="260132">MDSKIILRRSSRLIQHNTEQKNISYESTEQLKENDISQRKDKKKKKNVNDIDDHIISTDENDSLDDSDYSESVNVDDDDYDESFKERKKNEVNNKAKDGNKKIVHYSRNNENNDYSNENSPNNKIYKNNNLKNISYIDKLNENIDDEDFEIFKRSKFDRNKRISTANRTNNQTDIKLKKRKSVYVESSNSEDSSESDDEYTNESTRPSKKFKKNDKMKNNKIDAKFHKNFEDFNLYEKIKKNPKNLHEVIEEIYYILFNKEQNEKVKISTFFLNFLAECSGNDTLTWTIDIIDYIDKQIYLYEEISKNKSEELFSSNRLKDISTNEIITPSTAKSNSKITNIDEIIKDENNFEKVCTFKCEKLEQYLTTDLDNDVLIKKKNENNKSYKAFSNFFSDFSFHFDENYIYEILYICIWIFSLSVSKYRKIRFTSSLASFSILLGLCKKINYINNHEKQSRKQLLAEYVREIKNNNSMMTKRGSSIINNRNTKDIDLEEIIHFKNTNNEEINTIIHRNLIISQLIDNINEDRRNLTILNNFLLCTYNILYKNKIKDVFIDIRVITLEYFYNYLDILTAYFTNRKFTKLLIWILYDKDSKVKMCCLNILIYLCNHYNMSTNKNLKIVELLYISKKKLLNLIFDNDYNVRIKTFELILEMSKMQIRKSDLINLKRHTKSINTNNKEVISSDYDDTTDTSCSEVKKNDNLSLVYDCDNNKEPDDTTSILSKREKKIVSNLIWFNNNNKISKIITSLIYESQIKHKIKKNDKKKNNYFDVDQDDINNEIVRYNIIYLTKYLNKNIPTVKNFIHYFDYLANYNENMKLYSVIDKFIIGIREKLDSINNIDIIIELLCEEDTTSYNLCQKKKKNSIKNKNISTKDSSEEERKNDTDDENVKKKKKNKENAKDNDKNYSKSHNLNNDPNKYNMGYDLRKCLLHICESSYKSFQNDINELEKNKNKKNILSSSITDKNIHNMKLNSDTNKIKKMIIYTFHIIKNSKLLIKLYQTNQEHLLLVYKILKIALYECKHIYKNEEKNNIYNFSSTIMEYFRNDIDSNINFFFNNVFIYLKETYEYLFYLLKNFKLPYYSTKYTMNMISLFLSLNESFKNTNKLSSDLFFDLYYTYFDNFLSSFQYYRKKYNTEIEYDEEEEYIANKKNKVIIINDNLLNKDKNVIDSIENDLINNITTLIHLYTLCFNYINNDLSNYSKKNDIKVDRNIKKFIEQDYFKFIVNEKYQLFLKENIYLNEFFDENKMAYYDKHYLQNNSEEDDQIGENEEEENEEGNGGEDEDENEKEDDNNIIKNKKFKKKKNYINNEDENIFKKLNNKINKNENMHYKQNNSHNLYYCSDACVHANIIIHLCFYLIKSKINSIYYYGESLNTPSSRLILLCIDQIYIIYENYIYHLCRKRYFFNYIHDFFLKNCLKENENLDRSNVIDNTITEKDTNEKNDINAENKKRNEEEKENKDNQTKEEEKKNKNNNINLEDLKNLHNINSKKKSILRNLFLELNYLYQNVITLRDDFNDLLIFLIRVSNNTILKYGTFLNLMNVAQLENVILFSLDDLKRYKTLELFLNKSDEEDDIKDLKKIAEKYLDVNEEINKYKNVARYVYKEDNVLFNFVTELFKNVENINNDNYNFVNSFLSIDISVFFPINTYTYISDMCKIYNKDELSENKKILEMQYMHMTLIIAQFILNCNNINIFNSCLGVLLLIHLNVKNKGLSSIALNFHNKLKKYNIDIFYEVLLCALIGLYTAYINNALEEKDLLLFSTSIASRLGVKIIEKQKLPLCKFIHSCVNCALNLKNQNSFLKYILPYAQKLNLSDYQLNYLKKQIISLIQSYNISNNTSVKYENSIFEHMILIICKKRKLTDEYKDSNYENSYMNLNESIHMNISKNISNMNKNSEEVTIKTRKSVIEMNKNIENSEEINNVEEQQINLHQNKKNAQNNKNYTEGKGQNTNENDDILHGNNDNIKNNRNIYKVKKEITNDEVEDNDIEHIYNDINNDNKKKQDEKDKKESIVIDEENENKKDLSEYEKTPSNSTLSNFISLNENDDNVNLIDEMKYDNNTIESNNKSIYIINSSPKPIRSKKNTKLRLITKKELDTNINDGLNKSLNVYTKNSIDNSLNSSLNNVSDKDNDEISIISEKKDKINYFVDNDDDSNSDIIPGMSPIKVKKRKKSELSTPISYADDLMNF</sequence>
<dbReference type="KEGG" id="prel:PRELSG_1224400"/>
<feature type="compositionally biased region" description="Basic and acidic residues" evidence="2">
    <location>
        <begin position="82"/>
        <end position="101"/>
    </location>
</feature>
<evidence type="ECO:0000313" key="5">
    <source>
        <dbReference type="Proteomes" id="UP000220158"/>
    </source>
</evidence>